<comment type="subcellular location">
    <subcellularLocation>
        <location evidence="1">Cell inner membrane</location>
        <topology evidence="1">Multi-pass membrane protein</topology>
    </subcellularLocation>
</comment>
<dbReference type="AlphaFoldDB" id="A0A841AC24"/>
<keyword evidence="8 13" id="KW-0812">Transmembrane</keyword>
<keyword evidence="5" id="KW-0762">Sugar transport</keyword>
<feature type="region of interest" description="Disordered" evidence="12">
    <location>
        <begin position="303"/>
        <end position="332"/>
    </location>
</feature>
<sequence>MSAPLMTPELVRLDVAPPGDKHAVIGMMADLIAATGRAERDGLEAGLLKREESFATGMPGGFAIPHCRTEAVHEAALGLVRLSEPVDFGAPDGPADLIIAITAPAGTDDQHLKLLAQLSRALIRPEFLAALRAASTPEEVSELVMGVVAPEEKPEEKPEGKSATEPSTADGVSSTAADAAATGTTADGTVSDSTASGDTPVLLAITSCPTGIAHTYMAAESLENAAKDKGIELHVETQGSGGITPFTNEQIAAAGALIIAADVNVSGRDRFAGLPVIEHPVKRAISHAPQMIDEAVAAAADPSARRVPAGSGGKGGAAGAGGAGAGAPGAGQSWPKRIQGAVMTGVSYMIPFVAAGGLLMALGFLIAGFDVAFVAQDVATTSSLSSLPGHISYEGPTGAVQTERAGLALYLGAVLFTLGNLGMGFLVAALSGYIAFGLAGRPGIAPGFIGGAVSVLVGAGFLGGLITGLLAGLIALWFTTLTPPRWLAGLMPVVIIPLVTTFVVGGLMLLFLGRPLAALMTALQDGLSGMSGSSAILLGVIIGLMMCVDLGGPVNKAAYLFATAGLSQGTEASFQIMAAVMAAGMVPPLAMALSTVVRRRLYSPVERENGATAWLLGAAFISEGAIPFAAADPLRVIPSMMTGGAVTGALVMALGVGSQAPHGGVFVAFAISPMWGFLLAIVAGTLVAAALVTVLKEISLRRSATATSAEVVPA</sequence>
<dbReference type="PROSITE" id="PS51094">
    <property type="entry name" value="PTS_EIIA_TYPE_2"/>
    <property type="match status" value="1"/>
</dbReference>
<keyword evidence="4" id="KW-0597">Phosphoprotein</keyword>
<keyword evidence="3" id="KW-1003">Cell membrane</keyword>
<keyword evidence="10 13" id="KW-1133">Transmembrane helix</keyword>
<dbReference type="PROSITE" id="PS51104">
    <property type="entry name" value="PTS_EIIC_TYPE_2"/>
    <property type="match status" value="1"/>
</dbReference>
<dbReference type="InterPro" id="IPR006327">
    <property type="entry name" value="PTS_IIC_fruc"/>
</dbReference>
<feature type="region of interest" description="Disordered" evidence="12">
    <location>
        <begin position="149"/>
        <end position="196"/>
    </location>
</feature>
<dbReference type="SUPFAM" id="SSF55804">
    <property type="entry name" value="Phoshotransferase/anion transport protein"/>
    <property type="match status" value="1"/>
</dbReference>
<evidence type="ECO:0000256" key="7">
    <source>
        <dbReference type="ARBA" id="ARBA00022683"/>
    </source>
</evidence>
<accession>A0A841AC24</accession>
<dbReference type="InterPro" id="IPR013011">
    <property type="entry name" value="PTS_EIIB_2"/>
</dbReference>
<dbReference type="InterPro" id="IPR003501">
    <property type="entry name" value="PTS_EIIB_2/3"/>
</dbReference>
<dbReference type="PROSITE" id="PS51099">
    <property type="entry name" value="PTS_EIIB_TYPE_2"/>
    <property type="match status" value="1"/>
</dbReference>
<dbReference type="Gene3D" id="3.40.50.2300">
    <property type="match status" value="1"/>
</dbReference>
<keyword evidence="9" id="KW-0418">Kinase</keyword>
<proteinExistence type="predicted"/>
<feature type="transmembrane region" description="Helical" evidence="13">
    <location>
        <begin position="407"/>
        <end position="436"/>
    </location>
</feature>
<feature type="transmembrane region" description="Helical" evidence="13">
    <location>
        <begin position="346"/>
        <end position="369"/>
    </location>
</feature>
<evidence type="ECO:0000256" key="4">
    <source>
        <dbReference type="ARBA" id="ARBA00022553"/>
    </source>
</evidence>
<dbReference type="EMBL" id="JACHLZ010000001">
    <property type="protein sequence ID" value="MBB5830790.1"/>
    <property type="molecule type" value="Genomic_DNA"/>
</dbReference>
<dbReference type="Proteomes" id="UP000588158">
    <property type="component" value="Unassembled WGS sequence"/>
</dbReference>
<evidence type="ECO:0000256" key="12">
    <source>
        <dbReference type="SAM" id="MobiDB-lite"/>
    </source>
</evidence>
<keyword evidence="7" id="KW-0598">Phosphotransferase system</keyword>
<dbReference type="InterPro" id="IPR050864">
    <property type="entry name" value="Bacterial_PTS_Sugar_Transport"/>
</dbReference>
<dbReference type="Gene3D" id="3.40.930.10">
    <property type="entry name" value="Mannitol-specific EII, Chain A"/>
    <property type="match status" value="1"/>
</dbReference>
<evidence type="ECO:0000256" key="11">
    <source>
        <dbReference type="ARBA" id="ARBA00023136"/>
    </source>
</evidence>
<name>A0A841AC24_9MICO</name>
<feature type="transmembrane region" description="Helical" evidence="13">
    <location>
        <begin position="534"/>
        <end position="554"/>
    </location>
</feature>
<evidence type="ECO:0000259" key="14">
    <source>
        <dbReference type="PROSITE" id="PS51094"/>
    </source>
</evidence>
<evidence type="ECO:0000256" key="2">
    <source>
        <dbReference type="ARBA" id="ARBA00022448"/>
    </source>
</evidence>
<dbReference type="Pfam" id="PF00359">
    <property type="entry name" value="PTS_EIIA_2"/>
    <property type="match status" value="1"/>
</dbReference>
<dbReference type="InterPro" id="IPR013014">
    <property type="entry name" value="PTS_EIIC_2"/>
</dbReference>
<dbReference type="RefSeq" id="WP_184324356.1">
    <property type="nucleotide sequence ID" value="NZ_JACHLZ010000001.1"/>
</dbReference>
<feature type="transmembrane region" description="Helical" evidence="13">
    <location>
        <begin position="636"/>
        <end position="657"/>
    </location>
</feature>
<dbReference type="InterPro" id="IPR036095">
    <property type="entry name" value="PTS_EIIB-like_sf"/>
</dbReference>
<evidence type="ECO:0000259" key="15">
    <source>
        <dbReference type="PROSITE" id="PS51099"/>
    </source>
</evidence>
<feature type="transmembrane region" description="Helical" evidence="13">
    <location>
        <begin position="664"/>
        <end position="692"/>
    </location>
</feature>
<evidence type="ECO:0000313" key="17">
    <source>
        <dbReference type="EMBL" id="MBB5830790.1"/>
    </source>
</evidence>
<dbReference type="GO" id="GO:0009401">
    <property type="term" value="P:phosphoenolpyruvate-dependent sugar phosphotransferase system"/>
    <property type="evidence" value="ECO:0007669"/>
    <property type="project" value="UniProtKB-KW"/>
</dbReference>
<dbReference type="NCBIfam" id="TIGR01427">
    <property type="entry name" value="PTS_IIC_fructo"/>
    <property type="match status" value="1"/>
</dbReference>
<dbReference type="CDD" id="cd05569">
    <property type="entry name" value="PTS_IIB_fructose"/>
    <property type="match status" value="1"/>
</dbReference>
<feature type="compositionally biased region" description="Basic and acidic residues" evidence="12">
    <location>
        <begin position="150"/>
        <end position="162"/>
    </location>
</feature>
<dbReference type="Pfam" id="PF02302">
    <property type="entry name" value="PTS_IIB"/>
    <property type="match status" value="1"/>
</dbReference>
<feature type="domain" description="PTS EIIB type-2" evidence="15">
    <location>
        <begin position="202"/>
        <end position="297"/>
    </location>
</feature>
<dbReference type="GO" id="GO:0005351">
    <property type="term" value="F:carbohydrate:proton symporter activity"/>
    <property type="evidence" value="ECO:0007669"/>
    <property type="project" value="InterPro"/>
</dbReference>
<feature type="domain" description="PTS EIIC type-2" evidence="16">
    <location>
        <begin position="338"/>
        <end position="705"/>
    </location>
</feature>
<feature type="compositionally biased region" description="Low complexity" evidence="12">
    <location>
        <begin position="167"/>
        <end position="196"/>
    </location>
</feature>
<dbReference type="CDD" id="cd00211">
    <property type="entry name" value="PTS_IIA_fru"/>
    <property type="match status" value="1"/>
</dbReference>
<dbReference type="GO" id="GO:0090563">
    <property type="term" value="F:protein-phosphocysteine-sugar phosphotransferase activity"/>
    <property type="evidence" value="ECO:0007669"/>
    <property type="project" value="TreeGrafter"/>
</dbReference>
<feature type="transmembrane region" description="Helical" evidence="13">
    <location>
        <begin position="448"/>
        <end position="478"/>
    </location>
</feature>
<dbReference type="InterPro" id="IPR003353">
    <property type="entry name" value="PTS_IIB_fruc"/>
</dbReference>
<keyword evidence="6" id="KW-0808">Transferase</keyword>
<dbReference type="GO" id="GO:0016301">
    <property type="term" value="F:kinase activity"/>
    <property type="evidence" value="ECO:0007669"/>
    <property type="project" value="UniProtKB-KW"/>
</dbReference>
<evidence type="ECO:0000256" key="10">
    <source>
        <dbReference type="ARBA" id="ARBA00022989"/>
    </source>
</evidence>
<feature type="domain" description="PTS EIIA type-2" evidence="14">
    <location>
        <begin position="4"/>
        <end position="147"/>
    </location>
</feature>
<dbReference type="SUPFAM" id="SSF52794">
    <property type="entry name" value="PTS system IIB component-like"/>
    <property type="match status" value="1"/>
</dbReference>
<evidence type="ECO:0000256" key="5">
    <source>
        <dbReference type="ARBA" id="ARBA00022597"/>
    </source>
</evidence>
<evidence type="ECO:0000256" key="6">
    <source>
        <dbReference type="ARBA" id="ARBA00022679"/>
    </source>
</evidence>
<evidence type="ECO:0000256" key="9">
    <source>
        <dbReference type="ARBA" id="ARBA00022777"/>
    </source>
</evidence>
<keyword evidence="2" id="KW-0813">Transport</keyword>
<dbReference type="PANTHER" id="PTHR30505">
    <property type="entry name" value="FRUCTOSE-LIKE PERMEASE"/>
    <property type="match status" value="1"/>
</dbReference>
<dbReference type="InterPro" id="IPR002178">
    <property type="entry name" value="PTS_EIIA_type-2_dom"/>
</dbReference>
<dbReference type="NCBIfam" id="TIGR00829">
    <property type="entry name" value="FRU"/>
    <property type="match status" value="1"/>
</dbReference>
<keyword evidence="18" id="KW-1185">Reference proteome</keyword>
<evidence type="ECO:0000256" key="13">
    <source>
        <dbReference type="SAM" id="Phobius"/>
    </source>
</evidence>
<feature type="transmembrane region" description="Helical" evidence="13">
    <location>
        <begin position="490"/>
        <end position="513"/>
    </location>
</feature>
<dbReference type="PANTHER" id="PTHR30505:SF0">
    <property type="entry name" value="FRUCTOSE-LIKE PTS SYSTEM EIIBC COMPONENT-RELATED"/>
    <property type="match status" value="1"/>
</dbReference>
<reference evidence="17 18" key="1">
    <citation type="submission" date="2020-08" db="EMBL/GenBank/DDBJ databases">
        <title>Sequencing the genomes of 1000 actinobacteria strains.</title>
        <authorList>
            <person name="Klenk H.-P."/>
        </authorList>
    </citation>
    <scope>NUCLEOTIDE SEQUENCE [LARGE SCALE GENOMIC DNA]</scope>
    <source>
        <strain evidence="17 18">DSM 28796</strain>
    </source>
</reference>
<dbReference type="InterPro" id="IPR016152">
    <property type="entry name" value="PTrfase/Anion_transptr"/>
</dbReference>
<gene>
    <name evidence="17" type="ORF">HNR70_000603</name>
</gene>
<keyword evidence="11 13" id="KW-0472">Membrane</keyword>
<dbReference type="GO" id="GO:0005886">
    <property type="term" value="C:plasma membrane"/>
    <property type="evidence" value="ECO:0007669"/>
    <property type="project" value="UniProtKB-SubCell"/>
</dbReference>
<evidence type="ECO:0000256" key="1">
    <source>
        <dbReference type="ARBA" id="ARBA00004429"/>
    </source>
</evidence>
<feature type="compositionally biased region" description="Gly residues" evidence="12">
    <location>
        <begin position="310"/>
        <end position="329"/>
    </location>
</feature>
<evidence type="ECO:0000256" key="8">
    <source>
        <dbReference type="ARBA" id="ARBA00022692"/>
    </source>
</evidence>
<evidence type="ECO:0000313" key="18">
    <source>
        <dbReference type="Proteomes" id="UP000588158"/>
    </source>
</evidence>
<feature type="transmembrane region" description="Helical" evidence="13">
    <location>
        <begin position="574"/>
        <end position="597"/>
    </location>
</feature>
<evidence type="ECO:0000259" key="16">
    <source>
        <dbReference type="PROSITE" id="PS51104"/>
    </source>
</evidence>
<organism evidence="17 18">
    <name type="scientific">Brachybacterium aquaticum</name>
    <dbReference type="NCBI Taxonomy" id="1432564"/>
    <lineage>
        <taxon>Bacteria</taxon>
        <taxon>Bacillati</taxon>
        <taxon>Actinomycetota</taxon>
        <taxon>Actinomycetes</taxon>
        <taxon>Micrococcales</taxon>
        <taxon>Dermabacteraceae</taxon>
        <taxon>Brachybacterium</taxon>
    </lineage>
</organism>
<evidence type="ECO:0000256" key="3">
    <source>
        <dbReference type="ARBA" id="ARBA00022475"/>
    </source>
</evidence>
<comment type="caution">
    <text evidence="17">The sequence shown here is derived from an EMBL/GenBank/DDBJ whole genome shotgun (WGS) entry which is preliminary data.</text>
</comment>
<dbReference type="GO" id="GO:0022877">
    <property type="term" value="F:protein-N(PI)-phosphohistidine-fructose phosphotransferase system transporter activity"/>
    <property type="evidence" value="ECO:0007669"/>
    <property type="project" value="InterPro"/>
</dbReference>
<protein>
    <submittedName>
        <fullName evidence="17">PTS system fructose-specific IIC component</fullName>
    </submittedName>
</protein>